<evidence type="ECO:0000313" key="3">
    <source>
        <dbReference type="Proteomes" id="UP000620046"/>
    </source>
</evidence>
<feature type="region of interest" description="Disordered" evidence="1">
    <location>
        <begin position="31"/>
        <end position="79"/>
    </location>
</feature>
<name>A0ABQ1FQ27_9GAMM</name>
<feature type="compositionally biased region" description="Low complexity" evidence="1">
    <location>
        <begin position="31"/>
        <end position="47"/>
    </location>
</feature>
<dbReference type="RefSeq" id="WP_188793097.1">
    <property type="nucleotide sequence ID" value="NZ_BMJA01000001.1"/>
</dbReference>
<evidence type="ECO:0000256" key="1">
    <source>
        <dbReference type="SAM" id="MobiDB-lite"/>
    </source>
</evidence>
<feature type="compositionally biased region" description="Polar residues" evidence="1">
    <location>
        <begin position="63"/>
        <end position="79"/>
    </location>
</feature>
<proteinExistence type="predicted"/>
<dbReference type="Proteomes" id="UP000620046">
    <property type="component" value="Unassembled WGS sequence"/>
</dbReference>
<reference evidence="3" key="1">
    <citation type="journal article" date="2019" name="Int. J. Syst. Evol. Microbiol.">
        <title>The Global Catalogue of Microorganisms (GCM) 10K type strain sequencing project: providing services to taxonomists for standard genome sequencing and annotation.</title>
        <authorList>
            <consortium name="The Broad Institute Genomics Platform"/>
            <consortium name="The Broad Institute Genome Sequencing Center for Infectious Disease"/>
            <person name="Wu L."/>
            <person name="Ma J."/>
        </authorList>
    </citation>
    <scope>NUCLEOTIDE SEQUENCE [LARGE SCALE GENOMIC DNA]</scope>
    <source>
        <strain evidence="3">CGMCC 1.15439</strain>
    </source>
</reference>
<comment type="caution">
    <text evidence="2">The sequence shown here is derived from an EMBL/GenBank/DDBJ whole genome shotgun (WGS) entry which is preliminary data.</text>
</comment>
<organism evidence="2 3">
    <name type="scientific">Dyella nitratireducens</name>
    <dbReference type="NCBI Taxonomy" id="1849580"/>
    <lineage>
        <taxon>Bacteria</taxon>
        <taxon>Pseudomonadati</taxon>
        <taxon>Pseudomonadota</taxon>
        <taxon>Gammaproteobacteria</taxon>
        <taxon>Lysobacterales</taxon>
        <taxon>Rhodanobacteraceae</taxon>
        <taxon>Dyella</taxon>
    </lineage>
</organism>
<dbReference type="EMBL" id="BMJA01000001">
    <property type="protein sequence ID" value="GGA23350.1"/>
    <property type="molecule type" value="Genomic_DNA"/>
</dbReference>
<evidence type="ECO:0000313" key="2">
    <source>
        <dbReference type="EMBL" id="GGA23350.1"/>
    </source>
</evidence>
<protein>
    <recommendedName>
        <fullName evidence="4">Carbohydrate binding domain-containing protein</fullName>
    </recommendedName>
</protein>
<gene>
    <name evidence="2" type="ORF">GCM10010981_09590</name>
</gene>
<accession>A0ABQ1FQ27</accession>
<keyword evidence="3" id="KW-1185">Reference proteome</keyword>
<sequence length="175" mass="19487">MEQININIYYNNNFYNNDEINNNNISRINNSQIYSPSSGNSGTSGNSVQQVSPFDDKHRNSGAYFTNEKNFPKASNNNDYSSINYPYRQAILDKSDIFTHDARDLIKKINRPGPTSAAEGSSPIWKENKEYQAGDRVVAGNGRTYVALRSTMGEGPWSSAEAGYGANNPAWKVDL</sequence>
<evidence type="ECO:0008006" key="4">
    <source>
        <dbReference type="Google" id="ProtNLM"/>
    </source>
</evidence>